<keyword evidence="3" id="KW-1185">Reference proteome</keyword>
<dbReference type="Proteomes" id="UP000265520">
    <property type="component" value="Unassembled WGS sequence"/>
</dbReference>
<dbReference type="AlphaFoldDB" id="A0A392S0B6"/>
<sequence>MVKNENFVMDRNGKEGSQPSGEE</sequence>
<reference evidence="2 3" key="1">
    <citation type="journal article" date="2018" name="Front. Plant Sci.">
        <title>Red Clover (Trifolium pratense) and Zigzag Clover (T. medium) - A Picture of Genomic Similarities and Differences.</title>
        <authorList>
            <person name="Dluhosova J."/>
            <person name="Istvanek J."/>
            <person name="Nedelnik J."/>
            <person name="Repkova J."/>
        </authorList>
    </citation>
    <scope>NUCLEOTIDE SEQUENCE [LARGE SCALE GENOMIC DNA]</scope>
    <source>
        <strain evidence="3">cv. 10/8</strain>
        <tissue evidence="2">Leaf</tissue>
    </source>
</reference>
<proteinExistence type="predicted"/>
<organism evidence="2 3">
    <name type="scientific">Trifolium medium</name>
    <dbReference type="NCBI Taxonomy" id="97028"/>
    <lineage>
        <taxon>Eukaryota</taxon>
        <taxon>Viridiplantae</taxon>
        <taxon>Streptophyta</taxon>
        <taxon>Embryophyta</taxon>
        <taxon>Tracheophyta</taxon>
        <taxon>Spermatophyta</taxon>
        <taxon>Magnoliopsida</taxon>
        <taxon>eudicotyledons</taxon>
        <taxon>Gunneridae</taxon>
        <taxon>Pentapetalae</taxon>
        <taxon>rosids</taxon>
        <taxon>fabids</taxon>
        <taxon>Fabales</taxon>
        <taxon>Fabaceae</taxon>
        <taxon>Papilionoideae</taxon>
        <taxon>50 kb inversion clade</taxon>
        <taxon>NPAAA clade</taxon>
        <taxon>Hologalegina</taxon>
        <taxon>IRL clade</taxon>
        <taxon>Trifolieae</taxon>
        <taxon>Trifolium</taxon>
    </lineage>
</organism>
<feature type="non-terminal residue" evidence="2">
    <location>
        <position position="23"/>
    </location>
</feature>
<feature type="region of interest" description="Disordered" evidence="1">
    <location>
        <begin position="1"/>
        <end position="23"/>
    </location>
</feature>
<evidence type="ECO:0000313" key="2">
    <source>
        <dbReference type="EMBL" id="MCI41276.1"/>
    </source>
</evidence>
<evidence type="ECO:0000313" key="3">
    <source>
        <dbReference type="Proteomes" id="UP000265520"/>
    </source>
</evidence>
<comment type="caution">
    <text evidence="2">The sequence shown here is derived from an EMBL/GenBank/DDBJ whole genome shotgun (WGS) entry which is preliminary data.</text>
</comment>
<name>A0A392S0B6_9FABA</name>
<dbReference type="EMBL" id="LXQA010290148">
    <property type="protein sequence ID" value="MCI41276.1"/>
    <property type="molecule type" value="Genomic_DNA"/>
</dbReference>
<accession>A0A392S0B6</accession>
<evidence type="ECO:0000256" key="1">
    <source>
        <dbReference type="SAM" id="MobiDB-lite"/>
    </source>
</evidence>
<protein>
    <submittedName>
        <fullName evidence="2">Uncharacterized protein</fullName>
    </submittedName>
</protein>